<dbReference type="AlphaFoldDB" id="A0A6M0K8H0"/>
<gene>
    <name evidence="2" type="ORF">G3446_26380</name>
</gene>
<name>A0A6M0K8H0_9GAMM</name>
<evidence type="ECO:0000313" key="3">
    <source>
        <dbReference type="Proteomes" id="UP000483379"/>
    </source>
</evidence>
<dbReference type="InterPro" id="IPR025282">
    <property type="entry name" value="DUF4214"/>
</dbReference>
<accession>A0A6M0K8H0</accession>
<feature type="domain" description="DUF4214" evidence="1">
    <location>
        <begin position="409"/>
        <end position="472"/>
    </location>
</feature>
<reference evidence="2 3" key="1">
    <citation type="submission" date="2020-02" db="EMBL/GenBank/DDBJ databases">
        <title>Genome sequences of Thiorhodococcus mannitoliphagus and Thiorhodococcus minor, purple sulfur photosynthetic bacteria in the gammaproteobacterial family, Chromatiaceae.</title>
        <authorList>
            <person name="Aviles F.A."/>
            <person name="Meyer T.E."/>
            <person name="Kyndt J.A."/>
        </authorList>
    </citation>
    <scope>NUCLEOTIDE SEQUENCE [LARGE SCALE GENOMIC DNA]</scope>
    <source>
        <strain evidence="2 3">DSM 11518</strain>
    </source>
</reference>
<protein>
    <submittedName>
        <fullName evidence="2">DUF4214 domain-containing protein</fullName>
    </submittedName>
</protein>
<evidence type="ECO:0000259" key="1">
    <source>
        <dbReference type="Pfam" id="PF13946"/>
    </source>
</evidence>
<sequence>MGNNHKPWPLPYMAMFVVLSFLILVNAQNSNAQAFPIQDQIEFDYQSLDEIFMLSDGSMWLLKGTSENNLPGSTKSFTIYSGTDDIPNPDYGIKTDYFMLVEDSSSTFFVEPLPQQTELLSDRIEFDYQSLDEIFMLSDGSMWLLKGTSENNLPGSTKSFTIYSGTDDIPNPDYGIKTDYFMLVEDSSSTFFVEPLPQQTELLSDRIEFDYQSLEEIFMLSDGSMWLLKGTSENNLPGSTKSFTIYSGTDDIPNPDYGIRTDYFMLVEDSSSTFFVDALLKQDLTVIVAGNASSTVTSVPSGIDCGTDCDASFPRGINVTLTANPGLYSVFAGWSGACSGEVIICELQMSQPNTVEATFELVPLDRSGFDWRVTEIYIATMGYAPDVEGLQYWVDQMENSSGWTPTTVAQSFFDQELVKQQYPDDLGYEPLIEALYENIFGRPADDAGKSYWLTELQAGRVPRNAMIIALIEGGWANEDAVTDMVRFRYRVEVGLAFADAQVERGIVYSQLSTAEQSMLRQIGRDLIAGVTAEMATRDEAISSISGFLDQL</sequence>
<comment type="caution">
    <text evidence="2">The sequence shown here is derived from an EMBL/GenBank/DDBJ whole genome shotgun (WGS) entry which is preliminary data.</text>
</comment>
<dbReference type="RefSeq" id="WP_164456630.1">
    <property type="nucleotide sequence ID" value="NZ_JAAIJQ010000213.1"/>
</dbReference>
<proteinExistence type="predicted"/>
<organism evidence="2 3">
    <name type="scientific">Thiorhodococcus minor</name>
    <dbReference type="NCBI Taxonomy" id="57489"/>
    <lineage>
        <taxon>Bacteria</taxon>
        <taxon>Pseudomonadati</taxon>
        <taxon>Pseudomonadota</taxon>
        <taxon>Gammaproteobacteria</taxon>
        <taxon>Chromatiales</taxon>
        <taxon>Chromatiaceae</taxon>
        <taxon>Thiorhodococcus</taxon>
    </lineage>
</organism>
<dbReference type="Pfam" id="PF13946">
    <property type="entry name" value="DUF4214"/>
    <property type="match status" value="1"/>
</dbReference>
<dbReference type="Proteomes" id="UP000483379">
    <property type="component" value="Unassembled WGS sequence"/>
</dbReference>
<evidence type="ECO:0000313" key="2">
    <source>
        <dbReference type="EMBL" id="NEV65313.1"/>
    </source>
</evidence>
<dbReference type="EMBL" id="JAAIJQ010000213">
    <property type="protein sequence ID" value="NEV65313.1"/>
    <property type="molecule type" value="Genomic_DNA"/>
</dbReference>
<keyword evidence="3" id="KW-1185">Reference proteome</keyword>